<dbReference type="InterPro" id="IPR012577">
    <property type="entry name" value="NIPSNAP"/>
</dbReference>
<gene>
    <name evidence="2" type="ORF">BJF95_14325</name>
</gene>
<keyword evidence="3" id="KW-1185">Reference proteome</keyword>
<dbReference type="Pfam" id="PF07978">
    <property type="entry name" value="NIPSNAP"/>
    <property type="match status" value="1"/>
</dbReference>
<dbReference type="AlphaFoldDB" id="A0A1Q8ZXU0"/>
<sequence>MTRAVEILLYTLHPGTSDAFHTLMTNVSVPLHESAGIDVVTYGKSEHDPDAYYLIRAYDNLHHLEATQEAFYKSDAWRNGPRSEIIARIATSLKSVIDMRAEAVDALRRNRDLKLI</sequence>
<dbReference type="Gene3D" id="3.30.70.100">
    <property type="match status" value="1"/>
</dbReference>
<dbReference type="Proteomes" id="UP000186894">
    <property type="component" value="Unassembled WGS sequence"/>
</dbReference>
<dbReference type="SUPFAM" id="SSF54909">
    <property type="entry name" value="Dimeric alpha+beta barrel"/>
    <property type="match status" value="1"/>
</dbReference>
<comment type="caution">
    <text evidence="2">The sequence shown here is derived from an EMBL/GenBank/DDBJ whole genome shotgun (WGS) entry which is preliminary data.</text>
</comment>
<accession>A0A1Q8ZXU0</accession>
<proteinExistence type="predicted"/>
<dbReference type="InterPro" id="IPR011008">
    <property type="entry name" value="Dimeric_a/b-barrel"/>
</dbReference>
<feature type="domain" description="NIPSNAP" evidence="1">
    <location>
        <begin position="6"/>
        <end position="78"/>
    </location>
</feature>
<organism evidence="2 3">
    <name type="scientific">Rhizobium oryziradicis</name>
    <dbReference type="NCBI Taxonomy" id="1867956"/>
    <lineage>
        <taxon>Bacteria</taxon>
        <taxon>Pseudomonadati</taxon>
        <taxon>Pseudomonadota</taxon>
        <taxon>Alphaproteobacteria</taxon>
        <taxon>Hyphomicrobiales</taxon>
        <taxon>Rhizobiaceae</taxon>
        <taxon>Rhizobium/Agrobacterium group</taxon>
        <taxon>Rhizobium</taxon>
    </lineage>
</organism>
<reference evidence="2 3" key="1">
    <citation type="submission" date="2016-09" db="EMBL/GenBank/DDBJ databases">
        <title>Rhizobium oryziradicis sp. nov., isolated from the root of rice.</title>
        <authorList>
            <person name="Zhao J."/>
            <person name="Zhang X."/>
        </authorList>
    </citation>
    <scope>NUCLEOTIDE SEQUENCE [LARGE SCALE GENOMIC DNA]</scope>
    <source>
        <strain evidence="2 3">N19</strain>
    </source>
</reference>
<evidence type="ECO:0000313" key="3">
    <source>
        <dbReference type="Proteomes" id="UP000186894"/>
    </source>
</evidence>
<name>A0A1Q8ZXU0_9HYPH</name>
<dbReference type="OrthoDB" id="9809695at2"/>
<evidence type="ECO:0000313" key="2">
    <source>
        <dbReference type="EMBL" id="OLP46861.1"/>
    </source>
</evidence>
<evidence type="ECO:0000259" key="1">
    <source>
        <dbReference type="Pfam" id="PF07978"/>
    </source>
</evidence>
<dbReference type="RefSeq" id="WP_075637598.1">
    <property type="nucleotide sequence ID" value="NZ_MKIM01000018.1"/>
</dbReference>
<dbReference type="EMBL" id="MKIM01000018">
    <property type="protein sequence ID" value="OLP46861.1"/>
    <property type="molecule type" value="Genomic_DNA"/>
</dbReference>
<protein>
    <submittedName>
        <fullName evidence="2">NIPSNAP family containing protein</fullName>
    </submittedName>
</protein>